<name>A0A9P0J740_APHGO</name>
<dbReference type="Proteomes" id="UP001154329">
    <property type="component" value="Chromosome 3"/>
</dbReference>
<accession>A0A9P0J740</accession>
<reference evidence="2" key="2">
    <citation type="submission" date="2022-10" db="EMBL/GenBank/DDBJ databases">
        <authorList>
            <consortium name="ENA_rothamsted_submissions"/>
            <consortium name="culmorum"/>
            <person name="King R."/>
        </authorList>
    </citation>
    <scope>NUCLEOTIDE SEQUENCE</scope>
</reference>
<evidence type="ECO:0000256" key="1">
    <source>
        <dbReference type="SAM" id="MobiDB-lite"/>
    </source>
</evidence>
<proteinExistence type="predicted"/>
<feature type="region of interest" description="Disordered" evidence="1">
    <location>
        <begin position="160"/>
        <end position="188"/>
    </location>
</feature>
<organism evidence="2 3">
    <name type="scientific">Aphis gossypii</name>
    <name type="common">Cotton aphid</name>
    <dbReference type="NCBI Taxonomy" id="80765"/>
    <lineage>
        <taxon>Eukaryota</taxon>
        <taxon>Metazoa</taxon>
        <taxon>Ecdysozoa</taxon>
        <taxon>Arthropoda</taxon>
        <taxon>Hexapoda</taxon>
        <taxon>Insecta</taxon>
        <taxon>Pterygota</taxon>
        <taxon>Neoptera</taxon>
        <taxon>Paraneoptera</taxon>
        <taxon>Hemiptera</taxon>
        <taxon>Sternorrhyncha</taxon>
        <taxon>Aphidomorpha</taxon>
        <taxon>Aphidoidea</taxon>
        <taxon>Aphididae</taxon>
        <taxon>Aphidini</taxon>
        <taxon>Aphis</taxon>
        <taxon>Aphis</taxon>
    </lineage>
</organism>
<protein>
    <submittedName>
        <fullName evidence="2">Uncharacterized protein</fullName>
    </submittedName>
</protein>
<evidence type="ECO:0000313" key="3">
    <source>
        <dbReference type="Proteomes" id="UP001154329"/>
    </source>
</evidence>
<sequence>MSKNDVDECVSAQCCCRLIINKCDEKSAPTKVVKPRKGRDEHTKNSEMILCDFLKSQPVSVFIKALQDNGSKTKDSKDKQRGTNDPIKVPGPVNHICHQPPTADREEKNPRHHHQDINQKPQVQSEYGVSEDRVMSQIIINIGTIITDRVCKRDSCQQTDPEIQTTVSPPTSQPTSVYPPIKKPTSVCPPVERPTSICPPAEKDTSVCSPAKRPTSICPPAEKTTSVCSPAKRPTAVISPKVRPPVVESIPVARDRSCRYQDKAPSTGPSLELKPGLKSEIKWKMNCCCTCHSDVCLP</sequence>
<dbReference type="OrthoDB" id="6616759at2759"/>
<dbReference type="AlphaFoldDB" id="A0A9P0J740"/>
<feature type="compositionally biased region" description="Basic and acidic residues" evidence="1">
    <location>
        <begin position="71"/>
        <end position="82"/>
    </location>
</feature>
<feature type="region of interest" description="Disordered" evidence="1">
    <location>
        <begin position="67"/>
        <end position="128"/>
    </location>
</feature>
<evidence type="ECO:0000313" key="2">
    <source>
        <dbReference type="EMBL" id="CAH1731196.1"/>
    </source>
</evidence>
<feature type="compositionally biased region" description="Low complexity" evidence="1">
    <location>
        <begin position="164"/>
        <end position="180"/>
    </location>
</feature>
<gene>
    <name evidence="2" type="ORF">APHIGO_LOCUS7959</name>
</gene>
<dbReference type="EMBL" id="OU899036">
    <property type="protein sequence ID" value="CAH1731196.1"/>
    <property type="molecule type" value="Genomic_DNA"/>
</dbReference>
<feature type="compositionally biased region" description="Polar residues" evidence="1">
    <location>
        <begin position="118"/>
        <end position="127"/>
    </location>
</feature>
<keyword evidence="3" id="KW-1185">Reference proteome</keyword>
<reference evidence="2" key="1">
    <citation type="submission" date="2022-02" db="EMBL/GenBank/DDBJ databases">
        <authorList>
            <person name="King R."/>
        </authorList>
    </citation>
    <scope>NUCLEOTIDE SEQUENCE</scope>
</reference>